<dbReference type="GO" id="GO:0008299">
    <property type="term" value="P:isoprenoid biosynthetic process"/>
    <property type="evidence" value="ECO:0007669"/>
    <property type="project" value="InterPro"/>
</dbReference>
<gene>
    <name evidence="5" type="ORF">F5X71_19980</name>
</gene>
<dbReference type="CDD" id="cd00685">
    <property type="entry name" value="Trans_IPPS_HT"/>
    <property type="match status" value="1"/>
</dbReference>
<dbReference type="PANTHER" id="PTHR12001:SF86">
    <property type="entry name" value="GERANYLGERANYL DIPHOSPHATE SYNTHASE"/>
    <property type="match status" value="1"/>
</dbReference>
<name>A0A6G9XTS7_NOCBR</name>
<dbReference type="SFLD" id="SFLDS00005">
    <property type="entry name" value="Isoprenoid_Synthase_Type_I"/>
    <property type="match status" value="1"/>
</dbReference>
<sequence>MNLTTGTASDSSSGRPAAVVTQVRTIVEPKLRRAVSSLPAPLKQMAEYHFGWSESPGELSGGGGAGKLVRPALAVCSCTACGGERDSASSAAVAVELIHNFTLVHDDVMDCDAMRRNRPTVWSVWGVSDAILLGDGLHALAAQVLAAQLPVAIAGSALCRLESTVIELCRAQHEDCRTAPEPLPTIEDCEAIARGKTAALMGCACALGALCADADEATVAMMDRFGRELGVAFQIVDDLIGIWGDPAVTGKPAEDLARQRYTLPVVAAMQSGTEAAAKLKMLYRRTGPLSAREVALAAELIEEAGGRQWAQKEVDRLIVNAFSCLPARFVSPELDTLSKLMTHRKN</sequence>
<dbReference type="PANTHER" id="PTHR12001">
    <property type="entry name" value="GERANYLGERANYL PYROPHOSPHATE SYNTHASE"/>
    <property type="match status" value="1"/>
</dbReference>
<keyword evidence="2" id="KW-0479">Metal-binding</keyword>
<dbReference type="GO" id="GO:0004659">
    <property type="term" value="F:prenyltransferase activity"/>
    <property type="evidence" value="ECO:0007669"/>
    <property type="project" value="InterPro"/>
</dbReference>
<evidence type="ECO:0000256" key="3">
    <source>
        <dbReference type="ARBA" id="ARBA00022842"/>
    </source>
</evidence>
<dbReference type="SUPFAM" id="SSF48576">
    <property type="entry name" value="Terpenoid synthases"/>
    <property type="match status" value="1"/>
</dbReference>
<dbReference type="Gene3D" id="1.10.600.10">
    <property type="entry name" value="Farnesyl Diphosphate Synthase"/>
    <property type="match status" value="1"/>
</dbReference>
<dbReference type="InterPro" id="IPR033749">
    <property type="entry name" value="Polyprenyl_synt_CS"/>
</dbReference>
<evidence type="ECO:0000313" key="6">
    <source>
        <dbReference type="Proteomes" id="UP000501705"/>
    </source>
</evidence>
<organism evidence="5 6">
    <name type="scientific">Nocardia brasiliensis</name>
    <dbReference type="NCBI Taxonomy" id="37326"/>
    <lineage>
        <taxon>Bacteria</taxon>
        <taxon>Bacillati</taxon>
        <taxon>Actinomycetota</taxon>
        <taxon>Actinomycetes</taxon>
        <taxon>Mycobacteriales</taxon>
        <taxon>Nocardiaceae</taxon>
        <taxon>Nocardia</taxon>
    </lineage>
</organism>
<evidence type="ECO:0000313" key="5">
    <source>
        <dbReference type="EMBL" id="QIS04308.1"/>
    </source>
</evidence>
<dbReference type="PROSITE" id="PS00444">
    <property type="entry name" value="POLYPRENYL_SYNTHASE_2"/>
    <property type="match status" value="1"/>
</dbReference>
<evidence type="ECO:0000256" key="4">
    <source>
        <dbReference type="RuleBase" id="RU004466"/>
    </source>
</evidence>
<evidence type="ECO:0000256" key="2">
    <source>
        <dbReference type="ARBA" id="ARBA00022723"/>
    </source>
</evidence>
<comment type="similarity">
    <text evidence="4">Belongs to the FPP/GGPP synthase family.</text>
</comment>
<dbReference type="GO" id="GO:0046872">
    <property type="term" value="F:metal ion binding"/>
    <property type="evidence" value="ECO:0007669"/>
    <property type="project" value="UniProtKB-KW"/>
</dbReference>
<protein>
    <submittedName>
        <fullName evidence="5">Polyprenyl synthetase family protein</fullName>
    </submittedName>
</protein>
<dbReference type="AlphaFoldDB" id="A0A6G9XTS7"/>
<dbReference type="Proteomes" id="UP000501705">
    <property type="component" value="Chromosome"/>
</dbReference>
<keyword evidence="3" id="KW-0460">Magnesium</keyword>
<dbReference type="SFLD" id="SFLDG01017">
    <property type="entry name" value="Polyprenyl_Transferase_Like"/>
    <property type="match status" value="1"/>
</dbReference>
<proteinExistence type="inferred from homology"/>
<dbReference type="InterPro" id="IPR008949">
    <property type="entry name" value="Isoprenoid_synthase_dom_sf"/>
</dbReference>
<keyword evidence="4" id="KW-0808">Transferase</keyword>
<reference evidence="5 6" key="1">
    <citation type="journal article" date="2019" name="ACS Chem. Biol.">
        <title>Identification and Mobilization of a Cryptic Antibiotic Biosynthesis Gene Locus from a Human-Pathogenic Nocardia Isolate.</title>
        <authorList>
            <person name="Herisse M."/>
            <person name="Ishida K."/>
            <person name="Porter J.L."/>
            <person name="Howden B."/>
            <person name="Hertweck C."/>
            <person name="Stinear T.P."/>
            <person name="Pidot S.J."/>
        </authorList>
    </citation>
    <scope>NUCLEOTIDE SEQUENCE [LARGE SCALE GENOMIC DNA]</scope>
    <source>
        <strain evidence="5 6">AUSMDU00024985</strain>
    </source>
</reference>
<dbReference type="InterPro" id="IPR000092">
    <property type="entry name" value="Polyprenyl_synt"/>
</dbReference>
<evidence type="ECO:0000256" key="1">
    <source>
        <dbReference type="ARBA" id="ARBA00005128"/>
    </source>
</evidence>
<accession>A0A6G9XTS7</accession>
<comment type="pathway">
    <text evidence="1">Isoprenoid biosynthesis.</text>
</comment>
<dbReference type="EMBL" id="CP046171">
    <property type="protein sequence ID" value="QIS04308.1"/>
    <property type="molecule type" value="Genomic_DNA"/>
</dbReference>
<dbReference type="Pfam" id="PF00348">
    <property type="entry name" value="polyprenyl_synt"/>
    <property type="match status" value="1"/>
</dbReference>